<dbReference type="InterPro" id="IPR029068">
    <property type="entry name" value="Glyas_Bleomycin-R_OHBP_Dase"/>
</dbReference>
<protein>
    <submittedName>
        <fullName evidence="2">VOC family protein</fullName>
    </submittedName>
</protein>
<dbReference type="InterPro" id="IPR004360">
    <property type="entry name" value="Glyas_Fos-R_dOase_dom"/>
</dbReference>
<reference evidence="2 3" key="1">
    <citation type="submission" date="2020-08" db="EMBL/GenBank/DDBJ databases">
        <title>A Genomic Blueprint of the Chicken Gut Microbiome.</title>
        <authorList>
            <person name="Gilroy R."/>
            <person name="Ravi A."/>
            <person name="Getino M."/>
            <person name="Pursley I."/>
            <person name="Horton D.L."/>
            <person name="Alikhan N.-F."/>
            <person name="Baker D."/>
            <person name="Gharbi K."/>
            <person name="Hall N."/>
            <person name="Watson M."/>
            <person name="Adriaenssens E.M."/>
            <person name="Foster-Nyarko E."/>
            <person name="Jarju S."/>
            <person name="Secka A."/>
            <person name="Antonio M."/>
            <person name="Oren A."/>
            <person name="Chaudhuri R."/>
            <person name="La Ragione R.M."/>
            <person name="Hildebrand F."/>
            <person name="Pallen M.J."/>
        </authorList>
    </citation>
    <scope>NUCLEOTIDE SEQUENCE [LARGE SCALE GENOMIC DNA]</scope>
    <source>
        <strain evidence="2 3">Sa1BUA2</strain>
    </source>
</reference>
<evidence type="ECO:0000259" key="1">
    <source>
        <dbReference type="PROSITE" id="PS51819"/>
    </source>
</evidence>
<feature type="domain" description="VOC" evidence="1">
    <location>
        <begin position="138"/>
        <end position="251"/>
    </location>
</feature>
<proteinExistence type="predicted"/>
<dbReference type="InterPro" id="IPR037523">
    <property type="entry name" value="VOC_core"/>
</dbReference>
<dbReference type="Proteomes" id="UP000648182">
    <property type="component" value="Unassembled WGS sequence"/>
</dbReference>
<dbReference type="Gene3D" id="3.10.180.10">
    <property type="entry name" value="2,3-Dihydroxybiphenyl 1,2-Dioxygenase, domain 1"/>
    <property type="match status" value="2"/>
</dbReference>
<gene>
    <name evidence="2" type="ORF">H9631_17250</name>
</gene>
<dbReference type="EMBL" id="JACSPV010000038">
    <property type="protein sequence ID" value="MBD8006819.1"/>
    <property type="molecule type" value="Genomic_DNA"/>
</dbReference>
<dbReference type="SUPFAM" id="SSF54593">
    <property type="entry name" value="Glyoxalase/Bleomycin resistance protein/Dihydroxybiphenyl dioxygenase"/>
    <property type="match status" value="1"/>
</dbReference>
<organism evidence="2 3">
    <name type="scientific">Bacillus norwichensis</name>
    <dbReference type="NCBI Taxonomy" id="2762217"/>
    <lineage>
        <taxon>Bacteria</taxon>
        <taxon>Bacillati</taxon>
        <taxon>Bacillota</taxon>
        <taxon>Bacilli</taxon>
        <taxon>Bacillales</taxon>
        <taxon>Bacillaceae</taxon>
        <taxon>Bacillus</taxon>
    </lineage>
</organism>
<feature type="domain" description="VOC" evidence="1">
    <location>
        <begin position="9"/>
        <end position="121"/>
    </location>
</feature>
<evidence type="ECO:0000313" key="2">
    <source>
        <dbReference type="EMBL" id="MBD8006819.1"/>
    </source>
</evidence>
<comment type="caution">
    <text evidence="2">The sequence shown here is derived from an EMBL/GenBank/DDBJ whole genome shotgun (WGS) entry which is preliminary data.</text>
</comment>
<dbReference type="InterPro" id="IPR050383">
    <property type="entry name" value="GlyoxalaseI/FosfomycinResist"/>
</dbReference>
<dbReference type="Pfam" id="PF00903">
    <property type="entry name" value="Glyoxalase"/>
    <property type="match status" value="1"/>
</dbReference>
<evidence type="ECO:0000313" key="3">
    <source>
        <dbReference type="Proteomes" id="UP000648182"/>
    </source>
</evidence>
<keyword evidence="3" id="KW-1185">Reference proteome</keyword>
<accession>A0ABR8VPY3</accession>
<dbReference type="PROSITE" id="PS51819">
    <property type="entry name" value="VOC"/>
    <property type="match status" value="2"/>
</dbReference>
<name>A0ABR8VPY3_9BACI</name>
<sequence>MKSMIQPFKLGYADFGCLSVNRMADFYENTLGFTTVEVGENGAYYISAGVDHHNVILRSSSTSALNTIGYQIAKNESLSDIQKYLKTKGISSEIKTDFQPGVSKLLEFKDPDEYIIHLFQEMEMPAPGYKLDKVSPHKLGHIALGSLKPKDSVDFYMNILNFHYTDRIGDKATFLTCNSDHHVLNISNFKHKMMHHVAFELKDSAHHVSSADYLASKKHEILWGPSRHTAGHNIASYHHDPELNVIELYTEMDQYIPELDCFDPRPWHEELPLKPRNWDFNCTWFTKFENDIIDSVMKKVKVGN</sequence>
<dbReference type="PANTHER" id="PTHR21366">
    <property type="entry name" value="GLYOXALASE FAMILY PROTEIN"/>
    <property type="match status" value="1"/>
</dbReference>